<keyword evidence="4 6" id="KW-1133">Transmembrane helix</keyword>
<accession>A0A6M4ASY2</accession>
<dbReference type="InterPro" id="IPR004307">
    <property type="entry name" value="TspO_MBR"/>
</dbReference>
<comment type="subcellular location">
    <subcellularLocation>
        <location evidence="1">Membrane</location>
        <topology evidence="1">Multi-pass membrane protein</topology>
    </subcellularLocation>
</comment>
<dbReference type="KEGG" id="slan:GV829_02940"/>
<dbReference type="FunFam" id="1.20.1260.100:FF:000001">
    <property type="entry name" value="translocator protein 2"/>
    <property type="match status" value="1"/>
</dbReference>
<evidence type="ECO:0000256" key="4">
    <source>
        <dbReference type="ARBA" id="ARBA00022989"/>
    </source>
</evidence>
<dbReference type="EMBL" id="CP053015">
    <property type="protein sequence ID" value="QJQ31530.1"/>
    <property type="molecule type" value="Genomic_DNA"/>
</dbReference>
<dbReference type="GO" id="GO:0033013">
    <property type="term" value="P:tetrapyrrole metabolic process"/>
    <property type="evidence" value="ECO:0007669"/>
    <property type="project" value="UniProtKB-ARBA"/>
</dbReference>
<dbReference type="PANTHER" id="PTHR10057:SF0">
    <property type="entry name" value="TRANSLOCATOR PROTEIN"/>
    <property type="match status" value="1"/>
</dbReference>
<dbReference type="InterPro" id="IPR038330">
    <property type="entry name" value="TspO/MBR-related_sf"/>
</dbReference>
<feature type="transmembrane region" description="Helical" evidence="6">
    <location>
        <begin position="14"/>
        <end position="36"/>
    </location>
</feature>
<protein>
    <submittedName>
        <fullName evidence="7">Tryptophan-rich sensory protein</fullName>
    </submittedName>
</protein>
<evidence type="ECO:0000313" key="7">
    <source>
        <dbReference type="EMBL" id="QJQ31530.1"/>
    </source>
</evidence>
<dbReference type="RefSeq" id="WP_169943750.1">
    <property type="nucleotide sequence ID" value="NZ_CP053015.1"/>
</dbReference>
<feature type="transmembrane region" description="Helical" evidence="6">
    <location>
        <begin position="56"/>
        <end position="79"/>
    </location>
</feature>
<keyword evidence="3 6" id="KW-0812">Transmembrane</keyword>
<feature type="transmembrane region" description="Helical" evidence="6">
    <location>
        <begin position="116"/>
        <end position="136"/>
    </location>
</feature>
<comment type="similarity">
    <text evidence="2">Belongs to the TspO/BZRP family.</text>
</comment>
<evidence type="ECO:0000256" key="5">
    <source>
        <dbReference type="ARBA" id="ARBA00023136"/>
    </source>
</evidence>
<evidence type="ECO:0000256" key="2">
    <source>
        <dbReference type="ARBA" id="ARBA00007524"/>
    </source>
</evidence>
<dbReference type="CDD" id="cd15904">
    <property type="entry name" value="TSPO_MBR"/>
    <property type="match status" value="1"/>
</dbReference>
<dbReference type="PIRSF" id="PIRSF005859">
    <property type="entry name" value="PBR"/>
    <property type="match status" value="1"/>
</dbReference>
<sequence>MNEIASAGQLRMSLFRWILVCVPLLVVLGSLSGIISNSGYSNAWFTSLDRPDIVPPGWVFGAVWTTLYIMMGLALAMIINARGAAGRGRALALFAAQFLLNLAWSPLFFGAHQVSLAFWLILAILGLTIATSFAFAAIRKTAAWLLVPYMVWLSFASILNYKIDQLNPDAENKVPPAASATISIEQSGR</sequence>
<organism evidence="7 8">
    <name type="scientific">Sphingomonas lacunae</name>
    <dbReference type="NCBI Taxonomy" id="2698828"/>
    <lineage>
        <taxon>Bacteria</taxon>
        <taxon>Pseudomonadati</taxon>
        <taxon>Pseudomonadota</taxon>
        <taxon>Alphaproteobacteria</taxon>
        <taxon>Sphingomonadales</taxon>
        <taxon>Sphingomonadaceae</taxon>
        <taxon>Sphingomonas</taxon>
    </lineage>
</organism>
<reference evidence="7 8" key="1">
    <citation type="submission" date="2020-01" db="EMBL/GenBank/DDBJ databases">
        <title>Sphingomonas sp. strain CSW-10.</title>
        <authorList>
            <person name="Chen W.-M."/>
        </authorList>
    </citation>
    <scope>NUCLEOTIDE SEQUENCE [LARGE SCALE GENOMIC DNA]</scope>
    <source>
        <strain evidence="7 8">CSW-10</strain>
    </source>
</reference>
<dbReference type="Proteomes" id="UP000503018">
    <property type="component" value="Chromosome"/>
</dbReference>
<name>A0A6M4ASY2_9SPHN</name>
<feature type="transmembrane region" description="Helical" evidence="6">
    <location>
        <begin position="143"/>
        <end position="163"/>
    </location>
</feature>
<dbReference type="Gene3D" id="1.20.1260.100">
    <property type="entry name" value="TspO/MBR protein"/>
    <property type="match status" value="1"/>
</dbReference>
<feature type="transmembrane region" description="Helical" evidence="6">
    <location>
        <begin position="91"/>
        <end position="110"/>
    </location>
</feature>
<evidence type="ECO:0000256" key="1">
    <source>
        <dbReference type="ARBA" id="ARBA00004141"/>
    </source>
</evidence>
<gene>
    <name evidence="7" type="ORF">GV829_02940</name>
</gene>
<evidence type="ECO:0000313" key="8">
    <source>
        <dbReference type="Proteomes" id="UP000503018"/>
    </source>
</evidence>
<dbReference type="AlphaFoldDB" id="A0A6M4ASY2"/>
<dbReference type="GO" id="GO:0016020">
    <property type="term" value="C:membrane"/>
    <property type="evidence" value="ECO:0007669"/>
    <property type="project" value="UniProtKB-SubCell"/>
</dbReference>
<proteinExistence type="inferred from homology"/>
<evidence type="ECO:0000256" key="6">
    <source>
        <dbReference type="SAM" id="Phobius"/>
    </source>
</evidence>
<keyword evidence="5 6" id="KW-0472">Membrane</keyword>
<dbReference type="Pfam" id="PF03073">
    <property type="entry name" value="TspO_MBR"/>
    <property type="match status" value="1"/>
</dbReference>
<keyword evidence="8" id="KW-1185">Reference proteome</keyword>
<evidence type="ECO:0000256" key="3">
    <source>
        <dbReference type="ARBA" id="ARBA00022692"/>
    </source>
</evidence>
<dbReference type="PANTHER" id="PTHR10057">
    <property type="entry name" value="PERIPHERAL-TYPE BENZODIAZEPINE RECEPTOR"/>
    <property type="match status" value="1"/>
</dbReference>